<dbReference type="RefSeq" id="WP_073084183.1">
    <property type="nucleotide sequence ID" value="NZ_FRBL01000007.1"/>
</dbReference>
<dbReference type="EMBL" id="FRBL01000007">
    <property type="protein sequence ID" value="SHM26515.1"/>
    <property type="molecule type" value="Genomic_DNA"/>
</dbReference>
<dbReference type="AlphaFoldDB" id="A0A1M7HDF9"/>
<accession>A0A1M7HDF9</accession>
<dbReference type="STRING" id="1419482.SAMN05444266_107192"/>
<name>A0A1M7HDF9_9BACT</name>
<proteinExistence type="predicted"/>
<protein>
    <submittedName>
        <fullName evidence="1">Uncharacterized protein</fullName>
    </submittedName>
</protein>
<dbReference type="Proteomes" id="UP000184420">
    <property type="component" value="Unassembled WGS sequence"/>
</dbReference>
<organism evidence="1 2">
    <name type="scientific">Chitinophaga jiangningensis</name>
    <dbReference type="NCBI Taxonomy" id="1419482"/>
    <lineage>
        <taxon>Bacteria</taxon>
        <taxon>Pseudomonadati</taxon>
        <taxon>Bacteroidota</taxon>
        <taxon>Chitinophagia</taxon>
        <taxon>Chitinophagales</taxon>
        <taxon>Chitinophagaceae</taxon>
        <taxon>Chitinophaga</taxon>
    </lineage>
</organism>
<gene>
    <name evidence="1" type="ORF">SAMN05444266_107192</name>
</gene>
<reference evidence="1 2" key="1">
    <citation type="submission" date="2016-11" db="EMBL/GenBank/DDBJ databases">
        <authorList>
            <person name="Jaros S."/>
            <person name="Januszkiewicz K."/>
            <person name="Wedrychowicz H."/>
        </authorList>
    </citation>
    <scope>NUCLEOTIDE SEQUENCE [LARGE SCALE GENOMIC DNA]</scope>
    <source>
        <strain evidence="1 2">DSM 27406</strain>
    </source>
</reference>
<evidence type="ECO:0000313" key="1">
    <source>
        <dbReference type="EMBL" id="SHM26515.1"/>
    </source>
</evidence>
<dbReference type="OrthoDB" id="1454031at2"/>
<sequence>MDRVELSFDQAKSWIKDTEGVIQQLLKFSTPLKPGLQKFPQTIKDLSKDVFSLLSERKKALDNTKAAIRHHLLYAETEQAQHNFLFLVLKLYAENCQQLQGLREQKLQAQDLYKHGPKTVTAIIDDSRDMFPNGDVINTVEELATILASLLSSALDYPRLLLEILSLEFGLKPEELNTLLHGNPDYPIPVPFHRFKKQLCRSTGTNTIYSHKLAWQGTQKEFAELILSLESKGWIKSIAPGELTGTVQSLVYSFDLSQTQKGTATDAQRSLTQLLKPSERETKVYTKRYDCKFHNILPNKGKTG</sequence>
<keyword evidence="2" id="KW-1185">Reference proteome</keyword>
<evidence type="ECO:0000313" key="2">
    <source>
        <dbReference type="Proteomes" id="UP000184420"/>
    </source>
</evidence>